<dbReference type="EMBL" id="LJZR01000008">
    <property type="protein sequence ID" value="KPQ36023.1"/>
    <property type="molecule type" value="Genomic_DNA"/>
</dbReference>
<dbReference type="PATRIC" id="fig|1666911.3.peg.3775"/>
<evidence type="ECO:0000256" key="8">
    <source>
        <dbReference type="SAM" id="Phobius"/>
    </source>
</evidence>
<evidence type="ECO:0000256" key="3">
    <source>
        <dbReference type="ARBA" id="ARBA00022448"/>
    </source>
</evidence>
<feature type="transmembrane region" description="Helical" evidence="8">
    <location>
        <begin position="224"/>
        <end position="242"/>
    </location>
</feature>
<dbReference type="Pfam" id="PF03591">
    <property type="entry name" value="AzlC"/>
    <property type="match status" value="1"/>
</dbReference>
<dbReference type="InterPro" id="IPR011606">
    <property type="entry name" value="Brnchd-chn_aa_trnsp_permease"/>
</dbReference>
<accession>A0A0P8C3E4</accession>
<evidence type="ECO:0000313" key="9">
    <source>
        <dbReference type="EMBL" id="KPQ36023.1"/>
    </source>
</evidence>
<feature type="transmembrane region" description="Helical" evidence="8">
    <location>
        <begin position="145"/>
        <end position="172"/>
    </location>
</feature>
<feature type="transmembrane region" description="Helical" evidence="8">
    <location>
        <begin position="201"/>
        <end position="218"/>
    </location>
</feature>
<keyword evidence="7 8" id="KW-0472">Membrane</keyword>
<dbReference type="GO" id="GO:1903785">
    <property type="term" value="P:L-valine transmembrane transport"/>
    <property type="evidence" value="ECO:0007669"/>
    <property type="project" value="TreeGrafter"/>
</dbReference>
<feature type="transmembrane region" description="Helical" evidence="8">
    <location>
        <begin position="178"/>
        <end position="196"/>
    </location>
</feature>
<dbReference type="AlphaFoldDB" id="A0A0P8C3E4"/>
<comment type="similarity">
    <text evidence="2">Belongs to the AzlC family.</text>
</comment>
<sequence length="257" mass="27894">MSQTPTRKEPENRLMGRSAEFWAGARDIFPLIVGAAPFGIIFGTLAIGSGLSASATLFMSALVFAGSSQFIAVGMVATHTGWLVIVLTTFVVNLRHLLYAVSLVPYIQALPQRWKVPLAFFLTDEAFAIAIRRYEASDCTPFKHWYYLGGAIAMYLNWQVFTLLGITAGALIPNAAEWGLDFAMSVTFIGMVIPYLKSRPMVVAVVTAGLVSIVANPLPHKLGLIVAAIAGIIAGVYTEPPLPNQRISQQRSVFHHD</sequence>
<dbReference type="Proteomes" id="UP000050465">
    <property type="component" value="Unassembled WGS sequence"/>
</dbReference>
<dbReference type="PANTHER" id="PTHR34979">
    <property type="entry name" value="INNER MEMBRANE PROTEIN YGAZ"/>
    <property type="match status" value="1"/>
</dbReference>
<keyword evidence="5 8" id="KW-0812">Transmembrane</keyword>
<gene>
    <name evidence="9" type="ORF">HLUCCA11_07380</name>
</gene>
<evidence type="ECO:0000256" key="1">
    <source>
        <dbReference type="ARBA" id="ARBA00004651"/>
    </source>
</evidence>
<comment type="caution">
    <text evidence="9">The sequence shown here is derived from an EMBL/GenBank/DDBJ whole genome shotgun (WGS) entry which is preliminary data.</text>
</comment>
<feature type="transmembrane region" description="Helical" evidence="8">
    <location>
        <begin position="28"/>
        <end position="48"/>
    </location>
</feature>
<keyword evidence="4" id="KW-1003">Cell membrane</keyword>
<name>A0A0P8C3E4_9CYAN</name>
<reference evidence="9 10" key="1">
    <citation type="submission" date="2015-09" db="EMBL/GenBank/DDBJ databases">
        <title>Identification and resolution of microdiversity through metagenomic sequencing of parallel consortia.</title>
        <authorList>
            <person name="Nelson W.C."/>
            <person name="Romine M.F."/>
            <person name="Lindemann S.R."/>
        </authorList>
    </citation>
    <scope>NUCLEOTIDE SEQUENCE [LARGE SCALE GENOMIC DNA]</scope>
    <source>
        <strain evidence="9">Ana</strain>
    </source>
</reference>
<comment type="subcellular location">
    <subcellularLocation>
        <location evidence="1">Cell membrane</location>
        <topology evidence="1">Multi-pass membrane protein</topology>
    </subcellularLocation>
</comment>
<evidence type="ECO:0000256" key="2">
    <source>
        <dbReference type="ARBA" id="ARBA00010735"/>
    </source>
</evidence>
<evidence type="ECO:0000256" key="4">
    <source>
        <dbReference type="ARBA" id="ARBA00022475"/>
    </source>
</evidence>
<dbReference type="PANTHER" id="PTHR34979:SF1">
    <property type="entry name" value="INNER MEMBRANE PROTEIN YGAZ"/>
    <property type="match status" value="1"/>
</dbReference>
<protein>
    <submittedName>
        <fullName evidence="9">Putative branched-chain amino acid permease (Azaleucine resistance)</fullName>
    </submittedName>
</protein>
<proteinExistence type="inferred from homology"/>
<evidence type="ECO:0000256" key="7">
    <source>
        <dbReference type="ARBA" id="ARBA00023136"/>
    </source>
</evidence>
<dbReference type="STRING" id="1666911.HLUCCA11_07380"/>
<evidence type="ECO:0000256" key="5">
    <source>
        <dbReference type="ARBA" id="ARBA00022692"/>
    </source>
</evidence>
<evidence type="ECO:0000256" key="6">
    <source>
        <dbReference type="ARBA" id="ARBA00022989"/>
    </source>
</evidence>
<keyword evidence="6 8" id="KW-1133">Transmembrane helix</keyword>
<evidence type="ECO:0000313" key="10">
    <source>
        <dbReference type="Proteomes" id="UP000050465"/>
    </source>
</evidence>
<keyword evidence="3" id="KW-0813">Transport</keyword>
<organism evidence="9 10">
    <name type="scientific">Phormidesmis priestleyi Ana</name>
    <dbReference type="NCBI Taxonomy" id="1666911"/>
    <lineage>
        <taxon>Bacteria</taxon>
        <taxon>Bacillati</taxon>
        <taxon>Cyanobacteriota</taxon>
        <taxon>Cyanophyceae</taxon>
        <taxon>Leptolyngbyales</taxon>
        <taxon>Leptolyngbyaceae</taxon>
        <taxon>Phormidesmis</taxon>
    </lineage>
</organism>
<dbReference type="GO" id="GO:0005886">
    <property type="term" value="C:plasma membrane"/>
    <property type="evidence" value="ECO:0007669"/>
    <property type="project" value="UniProtKB-SubCell"/>
</dbReference>